<dbReference type="NCBIfam" id="TIGR00157">
    <property type="entry name" value="ribosome small subunit-dependent GTPase A"/>
    <property type="match status" value="1"/>
</dbReference>
<keyword evidence="1 10" id="KW-0963">Cytoplasm</keyword>
<dbReference type="InterPro" id="IPR004881">
    <property type="entry name" value="Ribosome_biogen_GTPase_RsgA"/>
</dbReference>
<dbReference type="InterPro" id="IPR031944">
    <property type="entry name" value="RsgA_N"/>
</dbReference>
<keyword evidence="6 10" id="KW-0378">Hydrolase</keyword>
<reference evidence="14" key="1">
    <citation type="journal article" date="2019" name="Int. J. Syst. Evol. Microbiol.">
        <title>The Global Catalogue of Microorganisms (GCM) 10K type strain sequencing project: providing services to taxonomists for standard genome sequencing and annotation.</title>
        <authorList>
            <consortium name="The Broad Institute Genomics Platform"/>
            <consortium name="The Broad Institute Genome Sequencing Center for Infectious Disease"/>
            <person name="Wu L."/>
            <person name="Ma J."/>
        </authorList>
    </citation>
    <scope>NUCLEOTIDE SEQUENCE [LARGE SCALE GENOMIC DNA]</scope>
    <source>
        <strain evidence="14">CCM 8932</strain>
    </source>
</reference>
<name>A0ABW1R5N4_9LACO</name>
<keyword evidence="14" id="KW-1185">Reference proteome</keyword>
<organism evidence="13 14">
    <name type="scientific">Lactiplantibacillus dongliensis</name>
    <dbReference type="NCBI Taxonomy" id="2559919"/>
    <lineage>
        <taxon>Bacteria</taxon>
        <taxon>Bacillati</taxon>
        <taxon>Bacillota</taxon>
        <taxon>Bacilli</taxon>
        <taxon>Lactobacillales</taxon>
        <taxon>Lactobacillaceae</taxon>
        <taxon>Lactiplantibacillus</taxon>
    </lineage>
</organism>
<comment type="cofactor">
    <cofactor evidence="10">
        <name>Zn(2+)</name>
        <dbReference type="ChEBI" id="CHEBI:29105"/>
    </cofactor>
    <text evidence="10">Binds 1 zinc ion per subunit.</text>
</comment>
<feature type="domain" description="CP-type G" evidence="12">
    <location>
        <begin position="63"/>
        <end position="224"/>
    </location>
</feature>
<dbReference type="PANTHER" id="PTHR32120:SF11">
    <property type="entry name" value="SMALL RIBOSOMAL SUBUNIT BIOGENESIS GTPASE RSGA 1, MITOCHONDRIAL-RELATED"/>
    <property type="match status" value="1"/>
</dbReference>
<keyword evidence="9 10" id="KW-0342">GTP-binding</keyword>
<accession>A0ABW1R5N4</accession>
<feature type="binding site" evidence="10">
    <location>
        <position position="261"/>
    </location>
    <ligand>
        <name>Zn(2+)</name>
        <dbReference type="ChEBI" id="CHEBI:29105"/>
    </ligand>
</feature>
<keyword evidence="3 10" id="KW-0479">Metal-binding</keyword>
<dbReference type="InterPro" id="IPR030378">
    <property type="entry name" value="G_CP_dom"/>
</dbReference>
<dbReference type="HAMAP" id="MF_01820">
    <property type="entry name" value="GTPase_RsgA"/>
    <property type="match status" value="1"/>
</dbReference>
<feature type="binding site" evidence="10">
    <location>
        <position position="248"/>
    </location>
    <ligand>
        <name>Zn(2+)</name>
        <dbReference type="ChEBI" id="CHEBI:29105"/>
    </ligand>
</feature>
<evidence type="ECO:0000259" key="11">
    <source>
        <dbReference type="PROSITE" id="PS50936"/>
    </source>
</evidence>
<evidence type="ECO:0000313" key="14">
    <source>
        <dbReference type="Proteomes" id="UP001596253"/>
    </source>
</evidence>
<comment type="subcellular location">
    <subcellularLocation>
        <location evidence="10">Cytoplasm</location>
    </subcellularLocation>
</comment>
<gene>
    <name evidence="10 13" type="primary">rsgA</name>
    <name evidence="13" type="ORF">ACFP3T_11045</name>
</gene>
<dbReference type="PROSITE" id="PS50936">
    <property type="entry name" value="ENGC_GTPASE"/>
    <property type="match status" value="1"/>
</dbReference>
<dbReference type="Gene3D" id="2.40.50.140">
    <property type="entry name" value="Nucleic acid-binding proteins"/>
    <property type="match status" value="1"/>
</dbReference>
<comment type="similarity">
    <text evidence="10">Belongs to the TRAFAC class YlqF/YawG GTPase family. RsgA subfamily.</text>
</comment>
<dbReference type="Pfam" id="PF16745">
    <property type="entry name" value="RsgA_N"/>
    <property type="match status" value="1"/>
</dbReference>
<keyword evidence="2 10" id="KW-0690">Ribosome biogenesis</keyword>
<dbReference type="Pfam" id="PF03193">
    <property type="entry name" value="RsgA_GTPase"/>
    <property type="match status" value="1"/>
</dbReference>
<evidence type="ECO:0000256" key="9">
    <source>
        <dbReference type="ARBA" id="ARBA00023134"/>
    </source>
</evidence>
<keyword evidence="4 10" id="KW-0699">rRNA-binding</keyword>
<evidence type="ECO:0000313" key="13">
    <source>
        <dbReference type="EMBL" id="MFC6165208.1"/>
    </source>
</evidence>
<dbReference type="PROSITE" id="PS51721">
    <property type="entry name" value="G_CP"/>
    <property type="match status" value="1"/>
</dbReference>
<keyword evidence="7 10" id="KW-0862">Zinc</keyword>
<feature type="binding site" evidence="10">
    <location>
        <position position="253"/>
    </location>
    <ligand>
        <name>Zn(2+)</name>
        <dbReference type="ChEBI" id="CHEBI:29105"/>
    </ligand>
</feature>
<dbReference type="EC" id="3.6.1.-" evidence="10"/>
<evidence type="ECO:0000256" key="7">
    <source>
        <dbReference type="ARBA" id="ARBA00022833"/>
    </source>
</evidence>
<keyword evidence="5 10" id="KW-0547">Nucleotide-binding</keyword>
<dbReference type="SUPFAM" id="SSF52540">
    <property type="entry name" value="P-loop containing nucleoside triphosphate hydrolases"/>
    <property type="match status" value="1"/>
</dbReference>
<evidence type="ECO:0000256" key="3">
    <source>
        <dbReference type="ARBA" id="ARBA00022723"/>
    </source>
</evidence>
<evidence type="ECO:0000256" key="8">
    <source>
        <dbReference type="ARBA" id="ARBA00022884"/>
    </source>
</evidence>
<dbReference type="Proteomes" id="UP001596253">
    <property type="component" value="Unassembled WGS sequence"/>
</dbReference>
<evidence type="ECO:0000256" key="10">
    <source>
        <dbReference type="HAMAP-Rule" id="MF_01820"/>
    </source>
</evidence>
<evidence type="ECO:0000256" key="1">
    <source>
        <dbReference type="ARBA" id="ARBA00022490"/>
    </source>
</evidence>
<dbReference type="Gene3D" id="3.40.50.300">
    <property type="entry name" value="P-loop containing nucleotide triphosphate hydrolases"/>
    <property type="match status" value="1"/>
</dbReference>
<comment type="function">
    <text evidence="10">One of several proteins that assist in the late maturation steps of the functional core of the 30S ribosomal subunit. Helps release RbfA from mature subunits. May play a role in the assembly of ribosomal proteins into the subunit. Circularly permuted GTPase that catalyzes slow GTP hydrolysis, GTPase activity is stimulated by the 30S ribosomal subunit.</text>
</comment>
<sequence>MKIGQIRQSLSGFYDVYADGQLYRTRARGNFRKRRITPLVGDQVEFDSTTPQEGYILKVLARETELVRPPVANVDLAIVVTATTAQEFSTNLLDRQLVALEVAGIQPVIYMAKTDLLSDEVYAQRATLAAAYEAIGYQVVMDRAAFAPSAMTAIKQALAGHVAVVMGQTGAGKSTLLNHLRPGLDLATGEISQALNRGKHTTRKISLIEIADGLVADTPGFSSYEVFDIAANELTHYFPEYVRLSADCKYRGCVHINEPKCAVKAALAAGELLQSRYDDYLQFYETIKNKKVIYNKKK</sequence>
<dbReference type="Gene3D" id="1.10.40.50">
    <property type="entry name" value="Probable gtpase engc, domain 3"/>
    <property type="match status" value="1"/>
</dbReference>
<dbReference type="InterPro" id="IPR010914">
    <property type="entry name" value="RsgA_GTPase_dom"/>
</dbReference>
<dbReference type="RefSeq" id="WP_137639802.1">
    <property type="nucleotide sequence ID" value="NZ_BJDK01000010.1"/>
</dbReference>
<evidence type="ECO:0000256" key="4">
    <source>
        <dbReference type="ARBA" id="ARBA00022730"/>
    </source>
</evidence>
<comment type="caution">
    <text evidence="13">The sequence shown here is derived from an EMBL/GenBank/DDBJ whole genome shotgun (WGS) entry which is preliminary data.</text>
</comment>
<evidence type="ECO:0000259" key="12">
    <source>
        <dbReference type="PROSITE" id="PS51721"/>
    </source>
</evidence>
<dbReference type="CDD" id="cd01854">
    <property type="entry name" value="YjeQ_EngC"/>
    <property type="match status" value="1"/>
</dbReference>
<feature type="binding site" evidence="10">
    <location>
        <begin position="112"/>
        <end position="115"/>
    </location>
    <ligand>
        <name>GTP</name>
        <dbReference type="ChEBI" id="CHEBI:37565"/>
    </ligand>
</feature>
<proteinExistence type="inferred from homology"/>
<feature type="domain" description="EngC GTPase" evidence="11">
    <location>
        <begin position="72"/>
        <end position="222"/>
    </location>
</feature>
<evidence type="ECO:0000256" key="6">
    <source>
        <dbReference type="ARBA" id="ARBA00022801"/>
    </source>
</evidence>
<dbReference type="InterPro" id="IPR012340">
    <property type="entry name" value="NA-bd_OB-fold"/>
</dbReference>
<evidence type="ECO:0000256" key="5">
    <source>
        <dbReference type="ARBA" id="ARBA00022741"/>
    </source>
</evidence>
<dbReference type="CDD" id="cd04466">
    <property type="entry name" value="S1_YloQ_GTPase"/>
    <property type="match status" value="1"/>
</dbReference>
<feature type="binding site" evidence="10">
    <location>
        <position position="255"/>
    </location>
    <ligand>
        <name>Zn(2+)</name>
        <dbReference type="ChEBI" id="CHEBI:29105"/>
    </ligand>
</feature>
<keyword evidence="8 10" id="KW-0694">RNA-binding</keyword>
<feature type="binding site" evidence="10">
    <location>
        <begin position="167"/>
        <end position="175"/>
    </location>
    <ligand>
        <name>GTP</name>
        <dbReference type="ChEBI" id="CHEBI:37565"/>
    </ligand>
</feature>
<dbReference type="InterPro" id="IPR027417">
    <property type="entry name" value="P-loop_NTPase"/>
</dbReference>
<dbReference type="SUPFAM" id="SSF50249">
    <property type="entry name" value="Nucleic acid-binding proteins"/>
    <property type="match status" value="1"/>
</dbReference>
<dbReference type="PANTHER" id="PTHR32120">
    <property type="entry name" value="SMALL RIBOSOMAL SUBUNIT BIOGENESIS GTPASE RSGA"/>
    <property type="match status" value="1"/>
</dbReference>
<evidence type="ECO:0000256" key="2">
    <source>
        <dbReference type="ARBA" id="ARBA00022517"/>
    </source>
</evidence>
<dbReference type="EMBL" id="JBHSSD010000043">
    <property type="protein sequence ID" value="MFC6165208.1"/>
    <property type="molecule type" value="Genomic_DNA"/>
</dbReference>
<comment type="subunit">
    <text evidence="10">Monomer. Associates with 30S ribosomal subunit, binds 16S rRNA.</text>
</comment>
<protein>
    <recommendedName>
        <fullName evidence="10">Small ribosomal subunit biogenesis GTPase RsgA</fullName>
        <ecNumber evidence="10">3.6.1.-</ecNumber>
    </recommendedName>
</protein>